<accession>A0A383TVJ7</accession>
<keyword evidence="4" id="KW-1185">Reference proteome</keyword>
<dbReference type="Pfam" id="PF04892">
    <property type="entry name" value="VanZ"/>
    <property type="match status" value="1"/>
</dbReference>
<proteinExistence type="predicted"/>
<dbReference type="NCBIfam" id="NF037970">
    <property type="entry name" value="vanZ_1"/>
    <property type="match status" value="1"/>
</dbReference>
<name>A0A383TVJ7_9FLAO</name>
<keyword evidence="1" id="KW-0812">Transmembrane</keyword>
<keyword evidence="1" id="KW-1133">Transmembrane helix</keyword>
<dbReference type="PANTHER" id="PTHR28008:SF1">
    <property type="entry name" value="DOMAIN PROTEIN, PUTATIVE (AFU_ORTHOLOGUE AFUA_3G10980)-RELATED"/>
    <property type="match status" value="1"/>
</dbReference>
<dbReference type="OrthoDB" id="1270731at2"/>
<organism evidence="3 4">
    <name type="scientific">Candidatus Ornithobacterium hominis</name>
    <dbReference type="NCBI Taxonomy" id="2497989"/>
    <lineage>
        <taxon>Bacteria</taxon>
        <taxon>Pseudomonadati</taxon>
        <taxon>Bacteroidota</taxon>
        <taxon>Flavobacteriia</taxon>
        <taxon>Flavobacteriales</taxon>
        <taxon>Weeksellaceae</taxon>
        <taxon>Ornithobacterium</taxon>
    </lineage>
</organism>
<dbReference type="Proteomes" id="UP000262142">
    <property type="component" value="Unassembled WGS sequence"/>
</dbReference>
<evidence type="ECO:0000313" key="4">
    <source>
        <dbReference type="Proteomes" id="UP000262142"/>
    </source>
</evidence>
<feature type="transmembrane region" description="Helical" evidence="1">
    <location>
        <begin position="17"/>
        <end position="33"/>
    </location>
</feature>
<dbReference type="InterPro" id="IPR006976">
    <property type="entry name" value="VanZ-like"/>
</dbReference>
<dbReference type="PANTHER" id="PTHR28008">
    <property type="entry name" value="DOMAIN PROTEIN, PUTATIVE (AFU_ORTHOLOGUE AFUA_3G10980)-RELATED"/>
    <property type="match status" value="1"/>
</dbReference>
<feature type="domain" description="VanZ-like" evidence="2">
    <location>
        <begin position="6"/>
        <end position="119"/>
    </location>
</feature>
<reference evidence="3 4" key="1">
    <citation type="submission" date="2018-09" db="EMBL/GenBank/DDBJ databases">
        <authorList>
            <consortium name="Pathogen Informatics"/>
        </authorList>
    </citation>
    <scope>NUCLEOTIDE SEQUENCE [LARGE SCALE GENOMIC DNA]</scope>
    <source>
        <strain evidence="3 4">OH-22767</strain>
    </source>
</reference>
<gene>
    <name evidence="3" type="ORF">SAMEA104719789_00097</name>
</gene>
<dbReference type="RefSeq" id="WP_119058714.1">
    <property type="nucleotide sequence ID" value="NZ_UNSC01000001.1"/>
</dbReference>
<keyword evidence="1" id="KW-0472">Membrane</keyword>
<dbReference type="AlphaFoldDB" id="A0A383TVJ7"/>
<dbReference type="EMBL" id="UNSC01000001">
    <property type="protein sequence ID" value="SZD71006.1"/>
    <property type="molecule type" value="Genomic_DNA"/>
</dbReference>
<protein>
    <submittedName>
        <fullName evidence="3">Predicted integral membrane protein</fullName>
    </submittedName>
</protein>
<sequence>MQKRTKTWWESKTTRKYFFYFYLSLVLFTTLLPSKELKQSFTDGFIFNGADKIVHVLLFFFLAFFYDEAFEQKISSKTIVLIMIGLCTEVLQEKLNWGRSFEWNDLLADVLGALSYFFIKKIKA</sequence>
<feature type="transmembrane region" description="Helical" evidence="1">
    <location>
        <begin position="45"/>
        <end position="66"/>
    </location>
</feature>
<evidence type="ECO:0000259" key="2">
    <source>
        <dbReference type="Pfam" id="PF04892"/>
    </source>
</evidence>
<evidence type="ECO:0000256" key="1">
    <source>
        <dbReference type="SAM" id="Phobius"/>
    </source>
</evidence>
<evidence type="ECO:0000313" key="3">
    <source>
        <dbReference type="EMBL" id="SZD71006.1"/>
    </source>
</evidence>